<evidence type="ECO:0000313" key="1">
    <source>
        <dbReference type="EMBL" id="MCQ5060864.1"/>
    </source>
</evidence>
<proteinExistence type="predicted"/>
<accession>A0AAP2UDK9</accession>
<protein>
    <submittedName>
        <fullName evidence="1">Uncharacterized protein</fullName>
    </submittedName>
</protein>
<gene>
    <name evidence="1" type="ORF">NE542_03305</name>
</gene>
<name>A0AAP2UDK9_9FIRM</name>
<evidence type="ECO:0000313" key="2">
    <source>
        <dbReference type="Proteomes" id="UP001204814"/>
    </source>
</evidence>
<reference evidence="1" key="1">
    <citation type="submission" date="2022-06" db="EMBL/GenBank/DDBJ databases">
        <title>Isolation of gut microbiota from human fecal samples.</title>
        <authorList>
            <person name="Pamer E.G."/>
            <person name="Barat B."/>
            <person name="Waligurski E."/>
            <person name="Medina S."/>
            <person name="Paddock L."/>
            <person name="Mostad J."/>
        </authorList>
    </citation>
    <scope>NUCLEOTIDE SEQUENCE</scope>
    <source>
        <strain evidence="1">DFI.6.24</strain>
    </source>
</reference>
<dbReference type="Proteomes" id="UP001204814">
    <property type="component" value="Unassembled WGS sequence"/>
</dbReference>
<dbReference type="RefSeq" id="WP_118473679.1">
    <property type="nucleotide sequence ID" value="NZ_JAJDKX010000007.1"/>
</dbReference>
<organism evidence="1 2">
    <name type="scientific">Faecalibacillus intestinalis</name>
    <dbReference type="NCBI Taxonomy" id="1982626"/>
    <lineage>
        <taxon>Bacteria</taxon>
        <taxon>Bacillati</taxon>
        <taxon>Bacillota</taxon>
        <taxon>Erysipelotrichia</taxon>
        <taxon>Erysipelotrichales</taxon>
        <taxon>Coprobacillaceae</taxon>
        <taxon>Faecalibacillus</taxon>
    </lineage>
</organism>
<comment type="caution">
    <text evidence="1">The sequence shown here is derived from an EMBL/GenBank/DDBJ whole genome shotgun (WGS) entry which is preliminary data.</text>
</comment>
<sequence>MKSKLICIVIIVSSFISGYFTCFSIKQNQVDKKVNDISLEGTFQDERFDKISLYNNLLYYYYVVDGEKMSAKASLKKIDKIVYTFHDDSIPFDMLILQEKYILLMNSSSKNSVYFKKVFKYASFEEK</sequence>
<dbReference type="AlphaFoldDB" id="A0AAP2UDK9"/>
<dbReference type="EMBL" id="JANGBO010000001">
    <property type="protein sequence ID" value="MCQ5060864.1"/>
    <property type="molecule type" value="Genomic_DNA"/>
</dbReference>